<dbReference type="GO" id="GO:0023051">
    <property type="term" value="P:regulation of signaling"/>
    <property type="evidence" value="ECO:0007669"/>
    <property type="project" value="InterPro"/>
</dbReference>
<dbReference type="PROSITE" id="PS50021">
    <property type="entry name" value="CH"/>
    <property type="match status" value="1"/>
</dbReference>
<evidence type="ECO:0000256" key="4">
    <source>
        <dbReference type="ARBA" id="ARBA00022670"/>
    </source>
</evidence>
<reference evidence="15" key="3">
    <citation type="submission" date="2025-09" db="UniProtKB">
        <authorList>
            <consortium name="Ensembl"/>
        </authorList>
    </citation>
    <scope>IDENTIFICATION</scope>
</reference>
<dbReference type="EC" id="3.4.19.12" evidence="3"/>
<evidence type="ECO:0000256" key="6">
    <source>
        <dbReference type="ARBA" id="ARBA00022801"/>
    </source>
</evidence>
<reference evidence="15" key="2">
    <citation type="submission" date="2025-08" db="UniProtKB">
        <authorList>
            <consortium name="Ensembl"/>
        </authorList>
    </citation>
    <scope>IDENTIFICATION</scope>
</reference>
<dbReference type="GO" id="GO:0004843">
    <property type="term" value="F:cysteine-type deubiquitinase activity"/>
    <property type="evidence" value="ECO:0007669"/>
    <property type="project" value="UniProtKB-EC"/>
</dbReference>
<keyword evidence="7" id="KW-0788">Thiol protease</keyword>
<evidence type="ECO:0000256" key="11">
    <source>
        <dbReference type="PROSITE-ProRule" id="PRU01393"/>
    </source>
</evidence>
<dbReference type="HOGENOM" id="CLU_425517_0_0_1"/>
<dbReference type="PANTHER" id="PTHR46767">
    <property type="entry name" value="LIM DOMAIN ONLY PROTEIN 7"/>
    <property type="match status" value="1"/>
</dbReference>
<evidence type="ECO:0000256" key="8">
    <source>
        <dbReference type="ARBA" id="ARBA00055560"/>
    </source>
</evidence>
<keyword evidence="6" id="KW-0378">Hydrolase</keyword>
<organism evidence="15 16">
    <name type="scientific">Tetraodon nigroviridis</name>
    <name type="common">Spotted green pufferfish</name>
    <name type="synonym">Chelonodon nigroviridis</name>
    <dbReference type="NCBI Taxonomy" id="99883"/>
    <lineage>
        <taxon>Eukaryota</taxon>
        <taxon>Metazoa</taxon>
        <taxon>Chordata</taxon>
        <taxon>Craniata</taxon>
        <taxon>Vertebrata</taxon>
        <taxon>Euteleostomi</taxon>
        <taxon>Actinopterygii</taxon>
        <taxon>Neopterygii</taxon>
        <taxon>Teleostei</taxon>
        <taxon>Neoteleostei</taxon>
        <taxon>Acanthomorphata</taxon>
        <taxon>Eupercaria</taxon>
        <taxon>Tetraodontiformes</taxon>
        <taxon>Tetradontoidea</taxon>
        <taxon>Tetraodontidae</taxon>
        <taxon>Tetraodon</taxon>
    </lineage>
</organism>
<dbReference type="PROSITE" id="PS00140">
    <property type="entry name" value="UCH_1"/>
    <property type="match status" value="1"/>
</dbReference>
<dbReference type="InterPro" id="IPR001715">
    <property type="entry name" value="CH_dom"/>
</dbReference>
<dbReference type="InterPro" id="IPR038765">
    <property type="entry name" value="Papain-like_cys_pep_sf"/>
</dbReference>
<dbReference type="SUPFAM" id="SSF47576">
    <property type="entry name" value="Calponin-homology domain, CH-domain"/>
    <property type="match status" value="1"/>
</dbReference>
<dbReference type="Pfam" id="PF01088">
    <property type="entry name" value="Peptidase_C12"/>
    <property type="match status" value="1"/>
</dbReference>
<dbReference type="PANTHER" id="PTHR46767:SF1">
    <property type="entry name" value="LIM DOMAIN ONLY PROTEIN 7"/>
    <property type="match status" value="1"/>
</dbReference>
<evidence type="ECO:0000313" key="16">
    <source>
        <dbReference type="Proteomes" id="UP000007303"/>
    </source>
</evidence>
<evidence type="ECO:0000256" key="2">
    <source>
        <dbReference type="ARBA" id="ARBA00009326"/>
    </source>
</evidence>
<dbReference type="SUPFAM" id="SSF54001">
    <property type="entry name" value="Cysteine proteinases"/>
    <property type="match status" value="1"/>
</dbReference>
<dbReference type="InterPro" id="IPR036959">
    <property type="entry name" value="Peptidase_C12_UCH_sf"/>
</dbReference>
<comment type="function">
    <text evidence="8">Ubiquitin-protein hydrolase is involved both in the processing of ubiquitin precursors and of ubiquitinated proteins. This enzyme is a thiol protease that recognizes and hydrolyzes a peptide bond at the C-terminal glycine of ubiquitin.</text>
</comment>
<dbReference type="GeneTree" id="ENSGT00950000183159"/>
<name>H3DBZ5_TETNG</name>
<dbReference type="Ensembl" id="ENSTNIT00000018262.1">
    <property type="protein sequence ID" value="ENSTNIP00000018038.1"/>
    <property type="gene ID" value="ENSTNIG00000014989.1"/>
</dbReference>
<dbReference type="Pfam" id="PF00307">
    <property type="entry name" value="CH"/>
    <property type="match status" value="1"/>
</dbReference>
<feature type="region of interest" description="Disordered" evidence="12">
    <location>
        <begin position="482"/>
        <end position="508"/>
    </location>
</feature>
<sequence>MDPPRWLPLESNPEVITKFGISLGIKPSWQFVDVYGLDPEALSTIPKPVCAVLLLFPVTDAYEAFKQEEEDRLKQQPQDVSPDVYFIKQTIGNACGTIGLIHAVANNQECLEFDSDSTLMKFIEQTSKLTPGERAALLEKDESIRVTHESSAQEGQTEAPSLDEKVNLHFIAFVNVGGRLYELEHYASISHLRLISFFCLCETLCRLSVTTESAAESVKILLLSIRAGMRTLSSSTASEEVTKKTFGSNDFRSALENGILLCDVINRIKPGTIKRVNRLPTPIAGLDNLNVFLRACLKLGLKEAQLFHPGDLQDLSTRVTVKDQETNRRLKNVLITIYWLGRQAQCDQSYDGPYLNFKAFEGLLGTALYKKKALHDTSSLKGSSIRDSGFGDSWYAEREEQPHLHKRDNSLDSLNSLSSQAHSISSDTTIKGSSEGCCSDTEADAVFKMNDNTQNISYRRSVSITPKSSTAFNQFLPTKDKSSGYVPAPLRKKRAERNEDSRHSWASASTEDDHTLTRYCYNAHNGKPLKLFGVSSSVFEHKSKMEVYDDSEDEDDEVGYADPIQDDLYARKMGHKSQPFGNDCHDQFLPKLWTPDEDSHIQKVKIGSQRRPWYKKIQGFRSV</sequence>
<dbReference type="Gene3D" id="3.40.532.10">
    <property type="entry name" value="Peptidase C12, ubiquitin carboxyl-terminal hydrolase"/>
    <property type="match status" value="1"/>
</dbReference>
<dbReference type="InterPro" id="IPR057254">
    <property type="entry name" value="UCH_AS"/>
</dbReference>
<comment type="caution">
    <text evidence="11">Lacks conserved residue(s) required for the propagation of feature annotation.</text>
</comment>
<evidence type="ECO:0000256" key="12">
    <source>
        <dbReference type="SAM" id="MobiDB-lite"/>
    </source>
</evidence>
<protein>
    <recommendedName>
        <fullName evidence="9">Ubiquitin carboxyl-terminal hydrolase</fullName>
        <ecNumber evidence="3">3.4.19.12</ecNumber>
    </recommendedName>
    <alternativeName>
        <fullName evidence="10">Ubiquitin thioesterase</fullName>
    </alternativeName>
</protein>
<dbReference type="Pfam" id="PF15949">
    <property type="entry name" value="DUF4757"/>
    <property type="match status" value="1"/>
</dbReference>
<dbReference type="Proteomes" id="UP000007303">
    <property type="component" value="Unassembled WGS sequence"/>
</dbReference>
<reference evidence="16" key="1">
    <citation type="journal article" date="2004" name="Nature">
        <title>Genome duplication in the teleost fish Tetraodon nigroviridis reveals the early vertebrate proto-karyotype.</title>
        <authorList>
            <person name="Jaillon O."/>
            <person name="Aury J.-M."/>
            <person name="Brunet F."/>
            <person name="Petit J.-L."/>
            <person name="Stange-Thomann N."/>
            <person name="Mauceli E."/>
            <person name="Bouneau L."/>
            <person name="Fischer C."/>
            <person name="Ozouf-Costaz C."/>
            <person name="Bernot A."/>
            <person name="Nicaud S."/>
            <person name="Jaffe D."/>
            <person name="Fisher S."/>
            <person name="Lutfalla G."/>
            <person name="Dossat C."/>
            <person name="Segurens B."/>
            <person name="Dasilva C."/>
            <person name="Salanoubat M."/>
            <person name="Levy M."/>
            <person name="Boudet N."/>
            <person name="Castellano S."/>
            <person name="Anthouard V."/>
            <person name="Jubin C."/>
            <person name="Castelli V."/>
            <person name="Katinka M."/>
            <person name="Vacherie B."/>
            <person name="Biemont C."/>
            <person name="Skalli Z."/>
            <person name="Cattolico L."/>
            <person name="Poulain J."/>
            <person name="De Berardinis V."/>
            <person name="Cruaud C."/>
            <person name="Duprat S."/>
            <person name="Brottier P."/>
            <person name="Coutanceau J.-P."/>
            <person name="Gouzy J."/>
            <person name="Parra G."/>
            <person name="Lardier G."/>
            <person name="Chapple C."/>
            <person name="McKernan K.J."/>
            <person name="McEwan P."/>
            <person name="Bosak S."/>
            <person name="Kellis M."/>
            <person name="Volff J.-N."/>
            <person name="Guigo R."/>
            <person name="Zody M.C."/>
            <person name="Mesirov J."/>
            <person name="Lindblad-Toh K."/>
            <person name="Birren B."/>
            <person name="Nusbaum C."/>
            <person name="Kahn D."/>
            <person name="Robinson-Rechavi M."/>
            <person name="Laudet V."/>
            <person name="Schachter V."/>
            <person name="Quetier F."/>
            <person name="Saurin W."/>
            <person name="Scarpelli C."/>
            <person name="Wincker P."/>
            <person name="Lander E.S."/>
            <person name="Weissenbach J."/>
            <person name="Roest Crollius H."/>
        </authorList>
    </citation>
    <scope>NUCLEOTIDE SEQUENCE [LARGE SCALE GENOMIC DNA]</scope>
</reference>
<comment type="catalytic activity">
    <reaction evidence="1">
        <text>Thiol-dependent hydrolysis of ester, thioester, amide, peptide and isopeptide bonds formed by the C-terminal Gly of ubiquitin (a 76-residue protein attached to proteins as an intracellular targeting signal).</text>
        <dbReference type="EC" id="3.4.19.12"/>
    </reaction>
</comment>
<feature type="domain" description="Calponin-homology (CH)" evidence="13">
    <location>
        <begin position="223"/>
        <end position="345"/>
    </location>
</feature>
<dbReference type="STRING" id="99883.ENSTNIP00000018038"/>
<dbReference type="PROSITE" id="PS52048">
    <property type="entry name" value="UCH_DOMAIN"/>
    <property type="match status" value="1"/>
</dbReference>
<comment type="similarity">
    <text evidence="2 11">Belongs to the peptidase C12 family.</text>
</comment>
<dbReference type="GO" id="GO:0006511">
    <property type="term" value="P:ubiquitin-dependent protein catabolic process"/>
    <property type="evidence" value="ECO:0007669"/>
    <property type="project" value="InterPro"/>
</dbReference>
<dbReference type="InterPro" id="IPR001578">
    <property type="entry name" value="Peptidase_C12_UCH"/>
</dbReference>
<keyword evidence="5" id="KW-0833">Ubl conjugation pathway</keyword>
<feature type="domain" description="UCH catalytic" evidence="14">
    <location>
        <begin position="5"/>
        <end position="227"/>
    </location>
</feature>
<dbReference type="FunFam" id="1.10.418.10:FF:000038">
    <property type="entry name" value="LIM and calponin homology domains-containing protein 1"/>
    <property type="match status" value="1"/>
</dbReference>
<keyword evidence="16" id="KW-1185">Reference proteome</keyword>
<evidence type="ECO:0000259" key="13">
    <source>
        <dbReference type="PROSITE" id="PS50021"/>
    </source>
</evidence>
<evidence type="ECO:0000256" key="9">
    <source>
        <dbReference type="ARBA" id="ARBA00073226"/>
    </source>
</evidence>
<evidence type="ECO:0000256" key="3">
    <source>
        <dbReference type="ARBA" id="ARBA00012759"/>
    </source>
</evidence>
<evidence type="ECO:0000256" key="7">
    <source>
        <dbReference type="ARBA" id="ARBA00022807"/>
    </source>
</evidence>
<dbReference type="PRINTS" id="PR00707">
    <property type="entry name" value="UBCTHYDRLASE"/>
</dbReference>
<proteinExistence type="inferred from homology"/>
<dbReference type="InterPro" id="IPR036872">
    <property type="entry name" value="CH_dom_sf"/>
</dbReference>
<evidence type="ECO:0000313" key="15">
    <source>
        <dbReference type="Ensembl" id="ENSTNIP00000018038.1"/>
    </source>
</evidence>
<dbReference type="InterPro" id="IPR031865">
    <property type="entry name" value="DUF4757"/>
</dbReference>
<evidence type="ECO:0000256" key="5">
    <source>
        <dbReference type="ARBA" id="ARBA00022786"/>
    </source>
</evidence>
<accession>H3DBZ5</accession>
<dbReference type="AlphaFoldDB" id="H3DBZ5"/>
<dbReference type="InParanoid" id="H3DBZ5"/>
<dbReference type="GO" id="GO:0030155">
    <property type="term" value="P:regulation of cell adhesion"/>
    <property type="evidence" value="ECO:0007669"/>
    <property type="project" value="InterPro"/>
</dbReference>
<evidence type="ECO:0000256" key="1">
    <source>
        <dbReference type="ARBA" id="ARBA00000707"/>
    </source>
</evidence>
<dbReference type="CDD" id="cd09616">
    <property type="entry name" value="Peptidase_C12_UCH_L1_L3"/>
    <property type="match status" value="1"/>
</dbReference>
<dbReference type="SMART" id="SM00033">
    <property type="entry name" value="CH"/>
    <property type="match status" value="1"/>
</dbReference>
<keyword evidence="4" id="KW-0645">Protease</keyword>
<evidence type="ECO:0000259" key="14">
    <source>
        <dbReference type="PROSITE" id="PS52048"/>
    </source>
</evidence>
<evidence type="ECO:0000256" key="10">
    <source>
        <dbReference type="ARBA" id="ARBA00080866"/>
    </source>
</evidence>
<dbReference type="Gene3D" id="1.10.418.10">
    <property type="entry name" value="Calponin-like domain"/>
    <property type="match status" value="1"/>
</dbReference>
<dbReference type="FunFam" id="3.40.532.10:FF:000006">
    <property type="entry name" value="Ubiquitin carboxyl-terminal hydrolase"/>
    <property type="match status" value="1"/>
</dbReference>
<dbReference type="InterPro" id="IPR029978">
    <property type="entry name" value="LMO-7"/>
</dbReference>